<name>A0A174W4A0_9FIRM</name>
<sequence>MRQKPLLISLLISLGTGVIAGFLTFKSMEQYQEMYRPPLSPPGWVFPVVWLILYALMGIAAYRIYMKDPKAEVLKLYLIQLAVNFLWPILFFNFGWQLFAVVWLLLLWYLVLVMIKEFAKIDEGAAKLMIPYLIWLTFASYLNIAIALHR</sequence>
<evidence type="ECO:0000256" key="1">
    <source>
        <dbReference type="ARBA" id="ARBA00004141"/>
    </source>
</evidence>
<evidence type="ECO:0000256" key="3">
    <source>
        <dbReference type="ARBA" id="ARBA00022692"/>
    </source>
</evidence>
<accession>A0A174W4A0</accession>
<dbReference type="EMBL" id="CZBP01000051">
    <property type="protein sequence ID" value="CUQ41933.1"/>
    <property type="molecule type" value="Genomic_DNA"/>
</dbReference>
<dbReference type="CDD" id="cd15904">
    <property type="entry name" value="TSPO_MBR"/>
    <property type="match status" value="1"/>
</dbReference>
<dbReference type="PANTHER" id="PTHR10057:SF0">
    <property type="entry name" value="TRANSLOCATOR PROTEIN"/>
    <property type="match status" value="1"/>
</dbReference>
<evidence type="ECO:0000256" key="4">
    <source>
        <dbReference type="ARBA" id="ARBA00022989"/>
    </source>
</evidence>
<keyword evidence="5 6" id="KW-0472">Membrane</keyword>
<organism evidence="7 8">
    <name type="scientific">Blautia obeum</name>
    <dbReference type="NCBI Taxonomy" id="40520"/>
    <lineage>
        <taxon>Bacteria</taxon>
        <taxon>Bacillati</taxon>
        <taxon>Bacillota</taxon>
        <taxon>Clostridia</taxon>
        <taxon>Lachnospirales</taxon>
        <taxon>Lachnospiraceae</taxon>
        <taxon>Blautia</taxon>
    </lineage>
</organism>
<reference evidence="7 8" key="1">
    <citation type="submission" date="2015-09" db="EMBL/GenBank/DDBJ databases">
        <authorList>
            <consortium name="Pathogen Informatics"/>
        </authorList>
    </citation>
    <scope>NUCLEOTIDE SEQUENCE [LARGE SCALE GENOMIC DNA]</scope>
    <source>
        <strain evidence="7 8">2789STDY5834957</strain>
    </source>
</reference>
<proteinExistence type="inferred from homology"/>
<feature type="transmembrane region" description="Helical" evidence="6">
    <location>
        <begin position="128"/>
        <end position="148"/>
    </location>
</feature>
<dbReference type="PIRSF" id="PIRSF005859">
    <property type="entry name" value="PBR"/>
    <property type="match status" value="1"/>
</dbReference>
<protein>
    <submittedName>
        <fullName evidence="7">TspO/MBR family</fullName>
    </submittedName>
</protein>
<keyword evidence="4 6" id="KW-1133">Transmembrane helix</keyword>
<dbReference type="RefSeq" id="WP_008706895.1">
    <property type="nucleotide sequence ID" value="NZ_CZBP01000051.1"/>
</dbReference>
<feature type="transmembrane region" description="Helical" evidence="6">
    <location>
        <begin position="44"/>
        <end position="62"/>
    </location>
</feature>
<dbReference type="InterPro" id="IPR038330">
    <property type="entry name" value="TspO/MBR-related_sf"/>
</dbReference>
<dbReference type="InterPro" id="IPR004307">
    <property type="entry name" value="TspO_MBR"/>
</dbReference>
<evidence type="ECO:0000313" key="7">
    <source>
        <dbReference type="EMBL" id="CUQ41933.1"/>
    </source>
</evidence>
<evidence type="ECO:0000256" key="6">
    <source>
        <dbReference type="SAM" id="Phobius"/>
    </source>
</evidence>
<dbReference type="Gene3D" id="1.20.1260.100">
    <property type="entry name" value="TspO/MBR protein"/>
    <property type="match status" value="1"/>
</dbReference>
<gene>
    <name evidence="7" type="ORF">ERS852569_03817</name>
</gene>
<feature type="transmembrane region" description="Helical" evidence="6">
    <location>
        <begin position="74"/>
        <end position="92"/>
    </location>
</feature>
<feature type="transmembrane region" description="Helical" evidence="6">
    <location>
        <begin position="98"/>
        <end position="116"/>
    </location>
</feature>
<evidence type="ECO:0000256" key="5">
    <source>
        <dbReference type="ARBA" id="ARBA00023136"/>
    </source>
</evidence>
<comment type="subcellular location">
    <subcellularLocation>
        <location evidence="1">Membrane</location>
        <topology evidence="1">Multi-pass membrane protein</topology>
    </subcellularLocation>
</comment>
<comment type="similarity">
    <text evidence="2">Belongs to the TspO/BZRP family.</text>
</comment>
<keyword evidence="3 6" id="KW-0812">Transmembrane</keyword>
<dbReference type="PANTHER" id="PTHR10057">
    <property type="entry name" value="PERIPHERAL-TYPE BENZODIAZEPINE RECEPTOR"/>
    <property type="match status" value="1"/>
</dbReference>
<evidence type="ECO:0000313" key="8">
    <source>
        <dbReference type="Proteomes" id="UP000095762"/>
    </source>
</evidence>
<dbReference type="GO" id="GO:0033013">
    <property type="term" value="P:tetrapyrrole metabolic process"/>
    <property type="evidence" value="ECO:0007669"/>
    <property type="project" value="UniProtKB-ARBA"/>
</dbReference>
<dbReference type="GO" id="GO:0016020">
    <property type="term" value="C:membrane"/>
    <property type="evidence" value="ECO:0007669"/>
    <property type="project" value="UniProtKB-SubCell"/>
</dbReference>
<dbReference type="Proteomes" id="UP000095762">
    <property type="component" value="Unassembled WGS sequence"/>
</dbReference>
<dbReference type="Pfam" id="PF03073">
    <property type="entry name" value="TspO_MBR"/>
    <property type="match status" value="1"/>
</dbReference>
<dbReference type="FunFam" id="1.20.1260.100:FF:000001">
    <property type="entry name" value="translocator protein 2"/>
    <property type="match status" value="1"/>
</dbReference>
<dbReference type="AlphaFoldDB" id="A0A174W4A0"/>
<evidence type="ECO:0000256" key="2">
    <source>
        <dbReference type="ARBA" id="ARBA00007524"/>
    </source>
</evidence>